<feature type="region of interest" description="Disordered" evidence="2">
    <location>
        <begin position="1"/>
        <end position="26"/>
    </location>
</feature>
<organism evidence="4 5">
    <name type="scientific">Discostella pseudostelligera</name>
    <dbReference type="NCBI Taxonomy" id="259834"/>
    <lineage>
        <taxon>Eukaryota</taxon>
        <taxon>Sar</taxon>
        <taxon>Stramenopiles</taxon>
        <taxon>Ochrophyta</taxon>
        <taxon>Bacillariophyta</taxon>
        <taxon>Coscinodiscophyceae</taxon>
        <taxon>Thalassiosirophycidae</taxon>
        <taxon>Stephanodiscales</taxon>
        <taxon>Stephanodiscaceae</taxon>
        <taxon>Discostella</taxon>
    </lineage>
</organism>
<reference evidence="4 5" key="1">
    <citation type="submission" date="2024-10" db="EMBL/GenBank/DDBJ databases">
        <title>Updated reference genomes for cyclostephanoid diatoms.</title>
        <authorList>
            <person name="Roberts W.R."/>
            <person name="Alverson A.J."/>
        </authorList>
    </citation>
    <scope>NUCLEOTIDE SEQUENCE [LARGE SCALE GENOMIC DNA]</scope>
    <source>
        <strain evidence="4 5">AJA232-27</strain>
    </source>
</reference>
<keyword evidence="5" id="KW-1185">Reference proteome</keyword>
<feature type="domain" description="SKI-interacting protein SKIP SNW" evidence="3">
    <location>
        <begin position="273"/>
        <end position="433"/>
    </location>
</feature>
<evidence type="ECO:0000313" key="5">
    <source>
        <dbReference type="Proteomes" id="UP001530293"/>
    </source>
</evidence>
<feature type="compositionally biased region" description="Low complexity" evidence="2">
    <location>
        <begin position="443"/>
        <end position="456"/>
    </location>
</feature>
<feature type="region of interest" description="Disordered" evidence="2">
    <location>
        <begin position="425"/>
        <end position="535"/>
    </location>
</feature>
<evidence type="ECO:0000313" key="4">
    <source>
        <dbReference type="EMBL" id="KAL3765076.1"/>
    </source>
</evidence>
<feature type="compositionally biased region" description="Basic and acidic residues" evidence="2">
    <location>
        <begin position="465"/>
        <end position="480"/>
    </location>
</feature>
<dbReference type="EMBL" id="JALLBG020000099">
    <property type="protein sequence ID" value="KAL3765076.1"/>
    <property type="molecule type" value="Genomic_DNA"/>
</dbReference>
<dbReference type="Pfam" id="PF02731">
    <property type="entry name" value="SKIP_SNW"/>
    <property type="match status" value="1"/>
</dbReference>
<dbReference type="InterPro" id="IPR017862">
    <property type="entry name" value="SKI-int_prot_SKIP"/>
</dbReference>
<dbReference type="AlphaFoldDB" id="A0ABD3MLZ1"/>
<feature type="compositionally biased region" description="Basic and acidic residues" evidence="2">
    <location>
        <begin position="510"/>
        <end position="535"/>
    </location>
</feature>
<evidence type="ECO:0000259" key="3">
    <source>
        <dbReference type="Pfam" id="PF02731"/>
    </source>
</evidence>
<feature type="compositionally biased region" description="Acidic residues" evidence="2">
    <location>
        <begin position="481"/>
        <end position="491"/>
    </location>
</feature>
<feature type="region of interest" description="Disordered" evidence="2">
    <location>
        <begin position="574"/>
        <end position="686"/>
    </location>
</feature>
<comment type="caution">
    <text evidence="4">The sequence shown here is derived from an EMBL/GenBank/DDBJ whole genome shotgun (WGS) entry which is preliminary data.</text>
</comment>
<gene>
    <name evidence="4" type="ORF">ACHAWU_009444</name>
</gene>
<dbReference type="PANTHER" id="PTHR12096">
    <property type="entry name" value="NUCLEAR PROTEIN SKIP-RELATED"/>
    <property type="match status" value="1"/>
</dbReference>
<protein>
    <recommendedName>
        <fullName evidence="3">SKI-interacting protein SKIP SNW domain-containing protein</fullName>
    </recommendedName>
</protein>
<sequence>MASLYLPAPTRLGNKIGTGTGTSTSTSTSTAAAVASISSSASGGASANDATTPSSATATNTTTTTCTTTARVGGTVIIPSYTERCNAALRYSKLSIDERALPHNKKKMFVPRSTADFGDGGSFPEIHVAQYPRHLGNPHLEKRSSDSSGGGAGGGSNNDVAAAASNAVKGRAIITRDVLSASVDAAGKVSYDAIVTGGTNSNKKVYSKHSDLRGCQPSQDEIALPTAEEQMSTAERTQRALSALISNKVALDKPTGSAITAATDSATAHERTQFIRYTPNENAPGYNPQASQRIIRMVPAQIDPMQPPKHMHRLAPRGPAEDPVPILHAPPEKLSKEERASWNVPACISNWKNARGYTIPLDKRLAADGRGLRDDATINSNFAVLSESLYVAERQAREEVRTRAAVQKRLILDQRERREEELRELANKARMERGGGGGGGGSAAMMTTNTTNTAAAVAPPPLPARGRDLQREEASSRIIHDDEDNEYDDASAESVGGDRGTYHGNEGGGEEDRARAQRDRLRAERRREREKEYRLERAGMANAVDDAVDEELGKKRRFEGDRDISEKVALGIHTGSGAAGGASGVDSRLYSQNAGLSSGFGADDEYNTYSRPMFDREGVTSSSIYRPTRDMNQEDADAQYDKLKRGATGKFVPDKGFGGAEGDRNGGGAATGGAARTAPVQFEKGN</sequence>
<name>A0ABD3MLZ1_9STRA</name>
<feature type="compositionally biased region" description="Gly residues" evidence="2">
    <location>
        <begin position="656"/>
        <end position="671"/>
    </location>
</feature>
<dbReference type="Proteomes" id="UP001530293">
    <property type="component" value="Unassembled WGS sequence"/>
</dbReference>
<proteinExistence type="inferred from homology"/>
<accession>A0ABD3MLZ1</accession>
<evidence type="ECO:0000256" key="1">
    <source>
        <dbReference type="ARBA" id="ARBA00010197"/>
    </source>
</evidence>
<dbReference type="InterPro" id="IPR004015">
    <property type="entry name" value="SKI-int_prot_SKIP_SNW-dom"/>
</dbReference>
<evidence type="ECO:0000256" key="2">
    <source>
        <dbReference type="SAM" id="MobiDB-lite"/>
    </source>
</evidence>
<comment type="similarity">
    <text evidence="1">Belongs to the SNW family.</text>
</comment>
<feature type="region of interest" description="Disordered" evidence="2">
    <location>
        <begin position="136"/>
        <end position="157"/>
    </location>
</feature>
<feature type="region of interest" description="Disordered" evidence="2">
    <location>
        <begin position="40"/>
        <end position="62"/>
    </location>
</feature>